<sequence>MKKFKPIRVFCEENLDPQQIILGISAIRQLLEIAGATDLVGVELHDLVDLNHYHVEHDGHRFLHGGAIQGYMYIEDYRSKHEYINFLLTQNYLWVNRDGVGRPIQGFALSETFGIVVVGVKNDKINNLIEIITIFHELGHIYGLPGKDRDNLVETATTAGKHCPNACVMSMGNEMFEKADLFEKPFCDQCLADLQKFFKE</sequence>
<dbReference type="Proteomes" id="UP000176300">
    <property type="component" value="Unassembled WGS sequence"/>
</dbReference>
<dbReference type="GO" id="GO:0004222">
    <property type="term" value="F:metalloendopeptidase activity"/>
    <property type="evidence" value="ECO:0007669"/>
    <property type="project" value="InterPro"/>
</dbReference>
<evidence type="ECO:0000259" key="1">
    <source>
        <dbReference type="PROSITE" id="PS50215"/>
    </source>
</evidence>
<organism evidence="2 3">
    <name type="scientific">Candidatus Magasanikbacteria bacterium RIFOXYB1_FULL_40_15</name>
    <dbReference type="NCBI Taxonomy" id="1798697"/>
    <lineage>
        <taxon>Bacteria</taxon>
        <taxon>Candidatus Magasanikiibacteriota</taxon>
    </lineage>
</organism>
<protein>
    <recommendedName>
        <fullName evidence="1">Peptidase M12B domain-containing protein</fullName>
    </recommendedName>
</protein>
<proteinExistence type="predicted"/>
<name>A0A1F6NHI1_9BACT</name>
<reference evidence="2 3" key="1">
    <citation type="journal article" date="2016" name="Nat. Commun.">
        <title>Thousands of microbial genomes shed light on interconnected biogeochemical processes in an aquifer system.</title>
        <authorList>
            <person name="Anantharaman K."/>
            <person name="Brown C.T."/>
            <person name="Hug L.A."/>
            <person name="Sharon I."/>
            <person name="Castelle C.J."/>
            <person name="Probst A.J."/>
            <person name="Thomas B.C."/>
            <person name="Singh A."/>
            <person name="Wilkins M.J."/>
            <person name="Karaoz U."/>
            <person name="Brodie E.L."/>
            <person name="Williams K.H."/>
            <person name="Hubbard S.S."/>
            <person name="Banfield J.F."/>
        </authorList>
    </citation>
    <scope>NUCLEOTIDE SEQUENCE [LARGE SCALE GENOMIC DNA]</scope>
</reference>
<dbReference type="PROSITE" id="PS50215">
    <property type="entry name" value="ADAM_MEPRO"/>
    <property type="match status" value="1"/>
</dbReference>
<dbReference type="EMBL" id="MFQS01000014">
    <property type="protein sequence ID" value="OGH83387.1"/>
    <property type="molecule type" value="Genomic_DNA"/>
</dbReference>
<gene>
    <name evidence="2" type="ORF">A2373_00245</name>
</gene>
<feature type="domain" description="Peptidase M12B" evidence="1">
    <location>
        <begin position="1"/>
        <end position="200"/>
    </location>
</feature>
<accession>A0A1F6NHI1</accession>
<dbReference type="SUPFAM" id="SSF55486">
    <property type="entry name" value="Metalloproteases ('zincins'), catalytic domain"/>
    <property type="match status" value="1"/>
</dbReference>
<dbReference type="GO" id="GO:0006508">
    <property type="term" value="P:proteolysis"/>
    <property type="evidence" value="ECO:0007669"/>
    <property type="project" value="InterPro"/>
</dbReference>
<evidence type="ECO:0000313" key="2">
    <source>
        <dbReference type="EMBL" id="OGH83387.1"/>
    </source>
</evidence>
<dbReference type="InterPro" id="IPR024079">
    <property type="entry name" value="MetalloPept_cat_dom_sf"/>
</dbReference>
<comment type="caution">
    <text evidence="2">The sequence shown here is derived from an EMBL/GenBank/DDBJ whole genome shotgun (WGS) entry which is preliminary data.</text>
</comment>
<dbReference type="AlphaFoldDB" id="A0A1F6NHI1"/>
<dbReference type="InterPro" id="IPR001590">
    <property type="entry name" value="Peptidase_M12B"/>
</dbReference>
<dbReference type="Gene3D" id="3.40.390.10">
    <property type="entry name" value="Collagenase (Catalytic Domain)"/>
    <property type="match status" value="1"/>
</dbReference>
<evidence type="ECO:0000313" key="3">
    <source>
        <dbReference type="Proteomes" id="UP000176300"/>
    </source>
</evidence>